<dbReference type="InterPro" id="IPR001283">
    <property type="entry name" value="CRISP-related"/>
</dbReference>
<organism evidence="3 4">
    <name type="scientific">Candida maltosa (strain Xu316)</name>
    <name type="common">Yeast</name>
    <dbReference type="NCBI Taxonomy" id="1245528"/>
    <lineage>
        <taxon>Eukaryota</taxon>
        <taxon>Fungi</taxon>
        <taxon>Dikarya</taxon>
        <taxon>Ascomycota</taxon>
        <taxon>Saccharomycotina</taxon>
        <taxon>Pichiomycetes</taxon>
        <taxon>Debaryomycetaceae</taxon>
        <taxon>Candida/Lodderomyces clade</taxon>
        <taxon>Candida</taxon>
    </lineage>
</organism>
<dbReference type="SMART" id="SM00198">
    <property type="entry name" value="SCP"/>
    <property type="match status" value="1"/>
</dbReference>
<dbReference type="PRINTS" id="PR00837">
    <property type="entry name" value="V5TPXLIKE"/>
</dbReference>
<keyword evidence="4" id="KW-1185">Reference proteome</keyword>
<evidence type="ECO:0000313" key="4">
    <source>
        <dbReference type="Proteomes" id="UP000011777"/>
    </source>
</evidence>
<dbReference type="SUPFAM" id="SSF55797">
    <property type="entry name" value="PR-1-like"/>
    <property type="match status" value="1"/>
</dbReference>
<dbReference type="Proteomes" id="UP000011777">
    <property type="component" value="Unassembled WGS sequence"/>
</dbReference>
<evidence type="ECO:0000313" key="3">
    <source>
        <dbReference type="EMBL" id="EMG45559.1"/>
    </source>
</evidence>
<dbReference type="HOGENOM" id="CLU_035730_3_2_1"/>
<dbReference type="eggNOG" id="KOG3017">
    <property type="taxonomic scope" value="Eukaryota"/>
</dbReference>
<dbReference type="EMBL" id="AOGT01002433">
    <property type="protein sequence ID" value="EMG45559.1"/>
    <property type="molecule type" value="Genomic_DNA"/>
</dbReference>
<dbReference type="STRING" id="1245528.M3JT99"/>
<proteinExistence type="predicted"/>
<reference evidence="3 4" key="1">
    <citation type="submission" date="2013-02" db="EMBL/GenBank/DDBJ databases">
        <title>Genome sequence of Candida maltosa Xu316, a potential industrial strain for xylitol and ethanol production.</title>
        <authorList>
            <person name="Yu J."/>
            <person name="Wang Q."/>
            <person name="Geng X."/>
            <person name="Bao W."/>
            <person name="He P."/>
            <person name="Cai J."/>
        </authorList>
    </citation>
    <scope>NUCLEOTIDE SEQUENCE [LARGE SCALE GENOMIC DNA]</scope>
    <source>
        <strain evidence="4">Xu316</strain>
    </source>
</reference>
<evidence type="ECO:0000259" key="2">
    <source>
        <dbReference type="SMART" id="SM00198"/>
    </source>
</evidence>
<dbReference type="OrthoDB" id="337038at2759"/>
<dbReference type="PANTHER" id="PTHR10334">
    <property type="entry name" value="CYSTEINE-RICH SECRETORY PROTEIN-RELATED"/>
    <property type="match status" value="1"/>
</dbReference>
<feature type="domain" description="SCP" evidence="2">
    <location>
        <begin position="109"/>
        <end position="234"/>
    </location>
</feature>
<sequence length="244" mass="24982">PAPATAPSAAPVAELANTAAAVSVPGTSTPSTSSSNSAPAAALAKGVPNSNPSTYVPPVSSSPPAVSPAAPSSSSVAQPQSSNTPTSSSSGTSGNIYAAISQSNGVDKSFASSILDAHNQYRSQHQVGPLSWDVDTYNYAKNNADNYDCSGILTHTHGPYGENLAAGFKNGPDTVAAWMNEPVVYTSNGFVYNHLTQVIWKASTKVGCAYKDCSSTGWGLYVVCEYDPYGNVIGEGPQNVFPPS</sequence>
<feature type="non-terminal residue" evidence="3">
    <location>
        <position position="1"/>
    </location>
</feature>
<dbReference type="AlphaFoldDB" id="M3JT99"/>
<feature type="region of interest" description="Disordered" evidence="1">
    <location>
        <begin position="22"/>
        <end position="93"/>
    </location>
</feature>
<dbReference type="InterPro" id="IPR035940">
    <property type="entry name" value="CAP_sf"/>
</dbReference>
<gene>
    <name evidence="3" type="ORF">G210_4257</name>
</gene>
<protein>
    <recommendedName>
        <fullName evidence="2">SCP domain-containing protein</fullName>
    </recommendedName>
</protein>
<dbReference type="OMA" id="NIHRQNA"/>
<evidence type="ECO:0000256" key="1">
    <source>
        <dbReference type="SAM" id="MobiDB-lite"/>
    </source>
</evidence>
<accession>M3JT99</accession>
<name>M3JT99_CANMX</name>
<dbReference type="Gene3D" id="3.40.33.10">
    <property type="entry name" value="CAP"/>
    <property type="match status" value="1"/>
</dbReference>
<comment type="caution">
    <text evidence="3">The sequence shown here is derived from an EMBL/GenBank/DDBJ whole genome shotgun (WGS) entry which is preliminary data.</text>
</comment>
<dbReference type="InterPro" id="IPR014044">
    <property type="entry name" value="CAP_dom"/>
</dbReference>
<dbReference type="Pfam" id="PF00188">
    <property type="entry name" value="CAP"/>
    <property type="match status" value="1"/>
</dbReference>